<dbReference type="EMBL" id="MT141168">
    <property type="protein sequence ID" value="QJA55595.1"/>
    <property type="molecule type" value="Genomic_DNA"/>
</dbReference>
<dbReference type="EMBL" id="MT142365">
    <property type="protein sequence ID" value="QJA79069.1"/>
    <property type="molecule type" value="Genomic_DNA"/>
</dbReference>
<proteinExistence type="predicted"/>
<gene>
    <name evidence="3" type="ORF">MM415A00947_0024</name>
    <name evidence="2" type="ORF">MM415B02028_0005</name>
</gene>
<protein>
    <submittedName>
        <fullName evidence="3">Uncharacterized protein</fullName>
    </submittedName>
</protein>
<feature type="compositionally biased region" description="Basic and acidic residues" evidence="1">
    <location>
        <begin position="66"/>
        <end position="76"/>
    </location>
</feature>
<feature type="region of interest" description="Disordered" evidence="1">
    <location>
        <begin position="66"/>
        <end position="89"/>
    </location>
</feature>
<evidence type="ECO:0000313" key="3">
    <source>
        <dbReference type="EMBL" id="QJA79069.1"/>
    </source>
</evidence>
<sequence>MPIKRQQTEEELLKEVELNLAKIGKTGGAGATAAYGLLLKMKGLVDKNSKELFELTADDYYRIEQQAKGENDRGEPKYFGGEGEMPSGRDTLLEQLCPDNGQVRPAEDNILETLDISDLPD</sequence>
<evidence type="ECO:0000256" key="1">
    <source>
        <dbReference type="SAM" id="MobiDB-lite"/>
    </source>
</evidence>
<dbReference type="AlphaFoldDB" id="A0A6M3KB31"/>
<evidence type="ECO:0000313" key="2">
    <source>
        <dbReference type="EMBL" id="QJA55595.1"/>
    </source>
</evidence>
<organism evidence="3">
    <name type="scientific">viral metagenome</name>
    <dbReference type="NCBI Taxonomy" id="1070528"/>
    <lineage>
        <taxon>unclassified sequences</taxon>
        <taxon>metagenomes</taxon>
        <taxon>organismal metagenomes</taxon>
    </lineage>
</organism>
<accession>A0A6M3KB31</accession>
<reference evidence="3" key="1">
    <citation type="submission" date="2020-03" db="EMBL/GenBank/DDBJ databases">
        <title>The deep terrestrial virosphere.</title>
        <authorList>
            <person name="Holmfeldt K."/>
            <person name="Nilsson E."/>
            <person name="Simone D."/>
            <person name="Lopez-Fernandez M."/>
            <person name="Wu X."/>
            <person name="de Brujin I."/>
            <person name="Lundin D."/>
            <person name="Andersson A."/>
            <person name="Bertilsson S."/>
            <person name="Dopson M."/>
        </authorList>
    </citation>
    <scope>NUCLEOTIDE SEQUENCE</scope>
    <source>
        <strain evidence="3">MM415A00947</strain>
        <strain evidence="2">MM415B02028</strain>
    </source>
</reference>
<name>A0A6M3KB31_9ZZZZ</name>